<dbReference type="KEGG" id="sro:Sros_4295"/>
<dbReference type="PROSITE" id="PS51257">
    <property type="entry name" value="PROKAR_LIPOPROTEIN"/>
    <property type="match status" value="1"/>
</dbReference>
<organism evidence="2 3">
    <name type="scientific">Streptosporangium roseum (strain ATCC 12428 / DSM 43021 / JCM 3005 / KCTC 9067 / NCIMB 10171 / NRRL 2505 / NI 9100)</name>
    <dbReference type="NCBI Taxonomy" id="479432"/>
    <lineage>
        <taxon>Bacteria</taxon>
        <taxon>Bacillati</taxon>
        <taxon>Actinomycetota</taxon>
        <taxon>Actinomycetes</taxon>
        <taxon>Streptosporangiales</taxon>
        <taxon>Streptosporangiaceae</taxon>
        <taxon>Streptosporangium</taxon>
    </lineage>
</organism>
<keyword evidence="1" id="KW-0732">Signal</keyword>
<protein>
    <recommendedName>
        <fullName evidence="4">Lipoprotein</fullName>
    </recommendedName>
</protein>
<sequence length="184" mass="19495">MNSVRIPLVALMMGVLAGCTYSLETDPVRVAAEAAKTPGSFTEPFPEKFGALDFVSATPAEERLEIPDGTHHKVAGRQLTVTYRNDQLSQSFSATGAQAEVTDIKGALDSLTERAGEPAGAKTGWVPVSPGPPRAAAACQNTDDGTHCYWVDTDTVGYLVLSKEAAPFLPFAKIRVALEGLEDD</sequence>
<keyword evidence="3" id="KW-1185">Reference proteome</keyword>
<proteinExistence type="predicted"/>
<evidence type="ECO:0008006" key="4">
    <source>
        <dbReference type="Google" id="ProtNLM"/>
    </source>
</evidence>
<evidence type="ECO:0000313" key="2">
    <source>
        <dbReference type="EMBL" id="ACZ87184.1"/>
    </source>
</evidence>
<accession>D2AZV0</accession>
<evidence type="ECO:0000313" key="3">
    <source>
        <dbReference type="Proteomes" id="UP000002029"/>
    </source>
</evidence>
<dbReference type="AlphaFoldDB" id="D2AZV0"/>
<name>D2AZV0_STRRD</name>
<reference evidence="2 3" key="1">
    <citation type="journal article" date="2010" name="Stand. Genomic Sci.">
        <title>Complete genome sequence of Streptosporangium roseum type strain (NI 9100).</title>
        <authorList>
            <person name="Nolan M."/>
            <person name="Sikorski J."/>
            <person name="Jando M."/>
            <person name="Lucas S."/>
            <person name="Lapidus A."/>
            <person name="Glavina Del Rio T."/>
            <person name="Chen F."/>
            <person name="Tice H."/>
            <person name="Pitluck S."/>
            <person name="Cheng J.F."/>
            <person name="Chertkov O."/>
            <person name="Sims D."/>
            <person name="Meincke L."/>
            <person name="Brettin T."/>
            <person name="Han C."/>
            <person name="Detter J.C."/>
            <person name="Bruce D."/>
            <person name="Goodwin L."/>
            <person name="Land M."/>
            <person name="Hauser L."/>
            <person name="Chang Y.J."/>
            <person name="Jeffries C.D."/>
            <person name="Ivanova N."/>
            <person name="Mavromatis K."/>
            <person name="Mikhailova N."/>
            <person name="Chen A."/>
            <person name="Palaniappan K."/>
            <person name="Chain P."/>
            <person name="Rohde M."/>
            <person name="Goker M."/>
            <person name="Bristow J."/>
            <person name="Eisen J.A."/>
            <person name="Markowitz V."/>
            <person name="Hugenholtz P."/>
            <person name="Kyrpides N.C."/>
            <person name="Klenk H.P."/>
        </authorList>
    </citation>
    <scope>NUCLEOTIDE SEQUENCE [LARGE SCALE GENOMIC DNA]</scope>
    <source>
        <strain evidence="3">ATCC 12428 / DSM 43021 / JCM 3005 / NI 9100</strain>
    </source>
</reference>
<feature type="chain" id="PRO_5038696483" description="Lipoprotein" evidence="1">
    <location>
        <begin position="18"/>
        <end position="184"/>
    </location>
</feature>
<dbReference type="EMBL" id="CP001814">
    <property type="protein sequence ID" value="ACZ87184.1"/>
    <property type="molecule type" value="Genomic_DNA"/>
</dbReference>
<dbReference type="Proteomes" id="UP000002029">
    <property type="component" value="Chromosome"/>
</dbReference>
<dbReference type="RefSeq" id="WP_012890926.1">
    <property type="nucleotide sequence ID" value="NC_013595.1"/>
</dbReference>
<dbReference type="OrthoDB" id="3533122at2"/>
<evidence type="ECO:0000256" key="1">
    <source>
        <dbReference type="SAM" id="SignalP"/>
    </source>
</evidence>
<feature type="signal peptide" evidence="1">
    <location>
        <begin position="1"/>
        <end position="17"/>
    </location>
</feature>
<gene>
    <name evidence="2" type="ordered locus">Sros_4295</name>
</gene>
<dbReference type="HOGENOM" id="CLU_1467446_0_0_11"/>